<reference evidence="2 3" key="1">
    <citation type="submission" date="2022-03" db="EMBL/GenBank/DDBJ databases">
        <title>Novel taxa within the pig intestine.</title>
        <authorList>
            <person name="Wylensek D."/>
            <person name="Bishof K."/>
            <person name="Afrizal A."/>
            <person name="Clavel T."/>
        </authorList>
    </citation>
    <scope>NUCLEOTIDE SEQUENCE [LARGE SCALE GENOMIC DNA]</scope>
    <source>
        <strain evidence="2 3">CLA-KB-P66</strain>
    </source>
</reference>
<keyword evidence="1" id="KW-1133">Transmembrane helix</keyword>
<proteinExistence type="predicted"/>
<comment type="caution">
    <text evidence="2">The sequence shown here is derived from an EMBL/GenBank/DDBJ whole genome shotgun (WGS) entry which is preliminary data.</text>
</comment>
<organism evidence="2 3">
    <name type="scientific">Intestinicryptomonas porci</name>
    <dbReference type="NCBI Taxonomy" id="2926320"/>
    <lineage>
        <taxon>Bacteria</taxon>
        <taxon>Pseudomonadati</taxon>
        <taxon>Verrucomicrobiota</taxon>
        <taxon>Opitutia</taxon>
        <taxon>Opitutales</taxon>
        <taxon>Intestinicryptomonaceae</taxon>
        <taxon>Intestinicryptomonas</taxon>
    </lineage>
</organism>
<evidence type="ECO:0000313" key="3">
    <source>
        <dbReference type="Proteomes" id="UP001275932"/>
    </source>
</evidence>
<accession>A0ABU4WG64</accession>
<name>A0ABU4WG64_9BACT</name>
<dbReference type="EMBL" id="JALBUT010000003">
    <property type="protein sequence ID" value="MDX8415268.1"/>
    <property type="molecule type" value="Genomic_DNA"/>
</dbReference>
<feature type="transmembrane region" description="Helical" evidence="1">
    <location>
        <begin position="6"/>
        <end position="29"/>
    </location>
</feature>
<gene>
    <name evidence="2" type="ORF">MOX91_03625</name>
</gene>
<evidence type="ECO:0000313" key="2">
    <source>
        <dbReference type="EMBL" id="MDX8415268.1"/>
    </source>
</evidence>
<keyword evidence="3" id="KW-1185">Reference proteome</keyword>
<evidence type="ECO:0000256" key="1">
    <source>
        <dbReference type="SAM" id="Phobius"/>
    </source>
</evidence>
<keyword evidence="1" id="KW-0472">Membrane</keyword>
<feature type="transmembrane region" description="Helical" evidence="1">
    <location>
        <begin position="59"/>
        <end position="78"/>
    </location>
</feature>
<protein>
    <submittedName>
        <fullName evidence="2">Uncharacterized protein</fullName>
    </submittedName>
</protein>
<dbReference type="RefSeq" id="WP_370396716.1">
    <property type="nucleotide sequence ID" value="NZ_JALBUT010000003.1"/>
</dbReference>
<sequence>MQEKETFAWILILLTMLALSLIPNLYYILKGKEEFYSDYRNEIDISREDFNRRYMTKRIIWAIIPLLILGLMGLINLYR</sequence>
<dbReference type="Proteomes" id="UP001275932">
    <property type="component" value="Unassembled WGS sequence"/>
</dbReference>
<keyword evidence="1" id="KW-0812">Transmembrane</keyword>